<evidence type="ECO:0000256" key="4">
    <source>
        <dbReference type="PIRSR" id="PIRSR000390-2"/>
    </source>
</evidence>
<dbReference type="Gene3D" id="3.40.640.10">
    <property type="entry name" value="Type I PLP-dependent aspartate aminotransferase-like (Major domain)"/>
    <property type="match status" value="1"/>
</dbReference>
<dbReference type="InterPro" id="IPR000653">
    <property type="entry name" value="DegT/StrS_aminotransferase"/>
</dbReference>
<sequence length="378" mass="41882">MFNILQELIMKVPFLDLKAQYLSIRNEADQAIQQVIDKCAFAGGPFVESFEKAFAPYCQCKEAVGVGSGTDALWIALTALGIGDGDEVITVPASFIATAEAISFSGAKPVFIDVVQSTCNMNPDLIEAAITSRTKAIIPVHLFGQMADMDPIMKIAKKHNLFVIEDACQAHGAEYKGRRAGSIGDAGCFSFYPGKNLGAYGEAGAVVTNNTELAETMRIFRDHGQSKKYYHKMVGWNGRMDGIQGAILEIKLKHLCAWNDARRENALIYKELLDDIDSILLPVETSHTKHVYHIYAIRTESRDELIAHLTGKEISCGIHYPVPIHLQEAYKTMGLTKGIFPVSEKCADEFVSLPMYPELNKDQIEYIAQEIKRFTVYS</sequence>
<dbReference type="InterPro" id="IPR015422">
    <property type="entry name" value="PyrdxlP-dep_Trfase_small"/>
</dbReference>
<proteinExistence type="inferred from homology"/>
<comment type="similarity">
    <text evidence="2 5">Belongs to the DegT/DnrJ/EryC1 family.</text>
</comment>
<reference evidence="6" key="1">
    <citation type="journal article" date="2011" name="Environ. Microbiol.">
        <title>Genomic insights into the metabolic potential of the polycyclic aromatic hydrocarbon degrading sulfate-reducing Deltaproteobacterium N47.</title>
        <authorList>
            <person name="Bergmann F."/>
            <person name="Selesi D."/>
            <person name="Weinmaier T."/>
            <person name="Tischler P."/>
            <person name="Rattei T."/>
            <person name="Meckenstock R.U."/>
        </authorList>
    </citation>
    <scope>NUCLEOTIDE SEQUENCE</scope>
</reference>
<dbReference type="CDD" id="cd00616">
    <property type="entry name" value="AHBA_syn"/>
    <property type="match status" value="1"/>
</dbReference>
<evidence type="ECO:0000256" key="2">
    <source>
        <dbReference type="ARBA" id="ARBA00037999"/>
    </source>
</evidence>
<dbReference type="GO" id="GO:0000271">
    <property type="term" value="P:polysaccharide biosynthetic process"/>
    <property type="evidence" value="ECO:0007669"/>
    <property type="project" value="TreeGrafter"/>
</dbReference>
<dbReference type="GO" id="GO:0008483">
    <property type="term" value="F:transaminase activity"/>
    <property type="evidence" value="ECO:0007669"/>
    <property type="project" value="TreeGrafter"/>
</dbReference>
<evidence type="ECO:0000256" key="1">
    <source>
        <dbReference type="ARBA" id="ARBA00022898"/>
    </source>
</evidence>
<dbReference type="SUPFAM" id="SSF53383">
    <property type="entry name" value="PLP-dependent transferases"/>
    <property type="match status" value="1"/>
</dbReference>
<dbReference type="InterPro" id="IPR015424">
    <property type="entry name" value="PyrdxlP-dep_Trfase"/>
</dbReference>
<dbReference type="Pfam" id="PF01041">
    <property type="entry name" value="DegT_DnrJ_EryC1"/>
    <property type="match status" value="1"/>
</dbReference>
<evidence type="ECO:0000256" key="5">
    <source>
        <dbReference type="RuleBase" id="RU004508"/>
    </source>
</evidence>
<dbReference type="EMBL" id="FR695877">
    <property type="protein sequence ID" value="CBX31410.1"/>
    <property type="molecule type" value="Genomic_DNA"/>
</dbReference>
<organism evidence="6">
    <name type="scientific">uncultured Desulfobacterium sp</name>
    <dbReference type="NCBI Taxonomy" id="201089"/>
    <lineage>
        <taxon>Bacteria</taxon>
        <taxon>Pseudomonadati</taxon>
        <taxon>Thermodesulfobacteriota</taxon>
        <taxon>Desulfobacteria</taxon>
        <taxon>Desulfobacterales</taxon>
        <taxon>Desulfobacteriaceae</taxon>
        <taxon>Desulfobacterium</taxon>
        <taxon>environmental samples</taxon>
    </lineage>
</organism>
<keyword evidence="1 4" id="KW-0663">Pyridoxal phosphate</keyword>
<dbReference type="FunFam" id="3.40.640.10:FF:000089">
    <property type="entry name" value="Aminotransferase, DegT/DnrJ/EryC1/StrS family"/>
    <property type="match status" value="1"/>
</dbReference>
<dbReference type="PIRSF" id="PIRSF000390">
    <property type="entry name" value="PLP_StrS"/>
    <property type="match status" value="1"/>
</dbReference>
<feature type="modified residue" description="N6-(pyridoxal phosphate)lysine" evidence="4">
    <location>
        <position position="195"/>
    </location>
</feature>
<dbReference type="GO" id="GO:0030170">
    <property type="term" value="F:pyridoxal phosphate binding"/>
    <property type="evidence" value="ECO:0007669"/>
    <property type="project" value="UniProtKB-ARBA"/>
</dbReference>
<gene>
    <name evidence="6" type="ORF">N47_E49220</name>
</gene>
<dbReference type="PANTHER" id="PTHR30244:SF36">
    <property type="entry name" value="3-OXO-GLUCOSE-6-PHOSPHATE:GLUTAMATE AMINOTRANSFERASE"/>
    <property type="match status" value="1"/>
</dbReference>
<name>E1YJF6_9BACT</name>
<protein>
    <submittedName>
        <fullName evidence="6">Pleiotropic regulatory protein</fullName>
    </submittedName>
</protein>
<dbReference type="PANTHER" id="PTHR30244">
    <property type="entry name" value="TRANSAMINASE"/>
    <property type="match status" value="1"/>
</dbReference>
<dbReference type="AlphaFoldDB" id="E1YJF6"/>
<feature type="active site" description="Proton acceptor" evidence="3">
    <location>
        <position position="195"/>
    </location>
</feature>
<dbReference type="InterPro" id="IPR015421">
    <property type="entry name" value="PyrdxlP-dep_Trfase_major"/>
</dbReference>
<dbReference type="Gene3D" id="3.90.1150.10">
    <property type="entry name" value="Aspartate Aminotransferase, domain 1"/>
    <property type="match status" value="1"/>
</dbReference>
<accession>E1YJF6</accession>
<evidence type="ECO:0000313" key="6">
    <source>
        <dbReference type="EMBL" id="CBX31410.1"/>
    </source>
</evidence>
<evidence type="ECO:0000256" key="3">
    <source>
        <dbReference type="PIRSR" id="PIRSR000390-1"/>
    </source>
</evidence>